<evidence type="ECO:0000313" key="2">
    <source>
        <dbReference type="Proteomes" id="UP001168821"/>
    </source>
</evidence>
<comment type="caution">
    <text evidence="1">The sequence shown here is derived from an EMBL/GenBank/DDBJ whole genome shotgun (WGS) entry which is preliminary data.</text>
</comment>
<proteinExistence type="predicted"/>
<accession>A0AA38J0K5</accession>
<dbReference type="EMBL" id="JALNTZ010000002">
    <property type="protein sequence ID" value="KAJ3662414.1"/>
    <property type="molecule type" value="Genomic_DNA"/>
</dbReference>
<gene>
    <name evidence="1" type="ORF">Zmor_006764</name>
</gene>
<dbReference type="AlphaFoldDB" id="A0AA38J0K5"/>
<name>A0AA38J0K5_9CUCU</name>
<organism evidence="1 2">
    <name type="scientific">Zophobas morio</name>
    <dbReference type="NCBI Taxonomy" id="2755281"/>
    <lineage>
        <taxon>Eukaryota</taxon>
        <taxon>Metazoa</taxon>
        <taxon>Ecdysozoa</taxon>
        <taxon>Arthropoda</taxon>
        <taxon>Hexapoda</taxon>
        <taxon>Insecta</taxon>
        <taxon>Pterygota</taxon>
        <taxon>Neoptera</taxon>
        <taxon>Endopterygota</taxon>
        <taxon>Coleoptera</taxon>
        <taxon>Polyphaga</taxon>
        <taxon>Cucujiformia</taxon>
        <taxon>Tenebrionidae</taxon>
        <taxon>Zophobas</taxon>
    </lineage>
</organism>
<sequence length="66" mass="7549">MPPTEAIKRIGCYNLMLTICAINETSATKMRARLERENSQTVTLLLQQSNQVKSERIYEYGRDAAQ</sequence>
<keyword evidence="2" id="KW-1185">Reference proteome</keyword>
<evidence type="ECO:0000313" key="1">
    <source>
        <dbReference type="EMBL" id="KAJ3662414.1"/>
    </source>
</evidence>
<protein>
    <submittedName>
        <fullName evidence="1">Uncharacterized protein</fullName>
    </submittedName>
</protein>
<dbReference type="Proteomes" id="UP001168821">
    <property type="component" value="Unassembled WGS sequence"/>
</dbReference>
<reference evidence="1" key="1">
    <citation type="journal article" date="2023" name="G3 (Bethesda)">
        <title>Whole genome assemblies of Zophobas morio and Tenebrio molitor.</title>
        <authorList>
            <person name="Kaur S."/>
            <person name="Stinson S.A."/>
            <person name="diCenzo G.C."/>
        </authorList>
    </citation>
    <scope>NUCLEOTIDE SEQUENCE</scope>
    <source>
        <strain evidence="1">QUZm001</strain>
    </source>
</reference>